<reference evidence="1 2" key="1">
    <citation type="submission" date="2017-02" db="EMBL/GenBank/DDBJ databases">
        <title>Whole genome sequencing of Metallibacterium scheffleri DSM 24874 (T).</title>
        <authorList>
            <person name="Kumar S."/>
            <person name="Patil P."/>
            <person name="Patil P.B."/>
        </authorList>
    </citation>
    <scope>NUCLEOTIDE SEQUENCE [LARGE SCALE GENOMIC DNA]</scope>
    <source>
        <strain evidence="1 2">DSM 24874</strain>
    </source>
</reference>
<dbReference type="EMBL" id="MWQO01000012">
    <property type="protein sequence ID" value="THD11500.1"/>
    <property type="molecule type" value="Genomic_DNA"/>
</dbReference>
<proteinExistence type="predicted"/>
<evidence type="ECO:0008006" key="3">
    <source>
        <dbReference type="Google" id="ProtNLM"/>
    </source>
</evidence>
<dbReference type="RefSeq" id="WP_081129868.1">
    <property type="nucleotide sequence ID" value="NZ_LDOS01000002.1"/>
</dbReference>
<evidence type="ECO:0000313" key="2">
    <source>
        <dbReference type="Proteomes" id="UP000307749"/>
    </source>
</evidence>
<dbReference type="PANTHER" id="PTHR36849:SF1">
    <property type="entry name" value="CYTOPLASMIC PROTEIN"/>
    <property type="match status" value="1"/>
</dbReference>
<organism evidence="1 2">
    <name type="scientific">Metallibacterium scheffleri</name>
    <dbReference type="NCBI Taxonomy" id="993689"/>
    <lineage>
        <taxon>Bacteria</taxon>
        <taxon>Pseudomonadati</taxon>
        <taxon>Pseudomonadota</taxon>
        <taxon>Gammaproteobacteria</taxon>
        <taxon>Lysobacterales</taxon>
        <taxon>Rhodanobacteraceae</taxon>
        <taxon>Metallibacterium</taxon>
    </lineage>
</organism>
<dbReference type="Pfam" id="PF22752">
    <property type="entry name" value="DUF488-N3i"/>
    <property type="match status" value="1"/>
</dbReference>
<sequence length="121" mass="13800">MTRISIQRVYAAAAPGEGVRILVDRLWPRGLSKDKAAVRHWLREVAPSDALRHWFAHDPARWDEFQQRYFAELDAQPEVVRELRSVLAGHPHVTLLYAAKDEAHNNAVALLSYLRRHGTAA</sequence>
<evidence type="ECO:0000313" key="1">
    <source>
        <dbReference type="EMBL" id="THD11500.1"/>
    </source>
</evidence>
<dbReference type="PANTHER" id="PTHR36849">
    <property type="entry name" value="CYTOPLASMIC PROTEIN-RELATED"/>
    <property type="match status" value="1"/>
</dbReference>
<gene>
    <name evidence="1" type="ORF">B1806_03470</name>
</gene>
<dbReference type="Proteomes" id="UP000307749">
    <property type="component" value="Unassembled WGS sequence"/>
</dbReference>
<dbReference type="InterPro" id="IPR052552">
    <property type="entry name" value="YeaO-like"/>
</dbReference>
<name>A0A4S3KR96_9GAMM</name>
<accession>A0A4S3KR96</accession>
<keyword evidence="2" id="KW-1185">Reference proteome</keyword>
<dbReference type="AlphaFoldDB" id="A0A4S3KR96"/>
<dbReference type="STRING" id="993689.GCA_002077135_01696"/>
<protein>
    <recommendedName>
        <fullName evidence="3">MarR family transcriptional regulator</fullName>
    </recommendedName>
</protein>
<dbReference type="OrthoDB" id="9790745at2"/>
<comment type="caution">
    <text evidence="1">The sequence shown here is derived from an EMBL/GenBank/DDBJ whole genome shotgun (WGS) entry which is preliminary data.</text>
</comment>